<keyword evidence="2" id="KW-1185">Reference proteome</keyword>
<dbReference type="EMBL" id="NPKH01000024">
    <property type="protein sequence ID" value="PAP93774.1"/>
    <property type="molecule type" value="Genomic_DNA"/>
</dbReference>
<evidence type="ECO:0000313" key="2">
    <source>
        <dbReference type="Proteomes" id="UP000215931"/>
    </source>
</evidence>
<reference evidence="1 2" key="1">
    <citation type="submission" date="2017-08" db="EMBL/GenBank/DDBJ databases">
        <title>Mesorhizobium wenxinae sp. nov., a novel rhizobial species isolated from root nodules of chickpea (Cicer arietinum L.).</title>
        <authorList>
            <person name="Zhang J."/>
        </authorList>
    </citation>
    <scope>NUCLEOTIDE SEQUENCE [LARGE SCALE GENOMIC DNA]</scope>
    <source>
        <strain evidence="2">WYCCWR 10019</strain>
    </source>
</reference>
<dbReference type="Proteomes" id="UP000215931">
    <property type="component" value="Unassembled WGS sequence"/>
</dbReference>
<accession>A0A271KEA1</accession>
<evidence type="ECO:0000313" key="1">
    <source>
        <dbReference type="EMBL" id="PAP93774.1"/>
    </source>
</evidence>
<name>A0A271KEA1_9HYPH</name>
<organism evidence="1 2">
    <name type="scientific">Mesorhizobium wenxiniae</name>
    <dbReference type="NCBI Taxonomy" id="2014805"/>
    <lineage>
        <taxon>Bacteria</taxon>
        <taxon>Pseudomonadati</taxon>
        <taxon>Pseudomonadota</taxon>
        <taxon>Alphaproteobacteria</taxon>
        <taxon>Hyphomicrobiales</taxon>
        <taxon>Phyllobacteriaceae</taxon>
        <taxon>Mesorhizobium</taxon>
    </lineage>
</organism>
<gene>
    <name evidence="1" type="ORF">CIT31_20215</name>
</gene>
<proteinExistence type="predicted"/>
<comment type="caution">
    <text evidence="1">The sequence shown here is derived from an EMBL/GenBank/DDBJ whole genome shotgun (WGS) entry which is preliminary data.</text>
</comment>
<protein>
    <submittedName>
        <fullName evidence="1">Uncharacterized protein</fullName>
    </submittedName>
</protein>
<dbReference type="AlphaFoldDB" id="A0A271KEA1"/>
<sequence length="91" mass="10452">MFFRQSERPALALQFHRPLGYALCRETSGRGDYTVIVDGSGRLFFRFGAHIQLFRRFVTPSPCLFWSSADIAIFQRKGLRRSPKLSKPGKT</sequence>